<dbReference type="Pfam" id="PF03364">
    <property type="entry name" value="Polyketide_cyc"/>
    <property type="match status" value="1"/>
</dbReference>
<dbReference type="Gene3D" id="3.30.530.20">
    <property type="match status" value="2"/>
</dbReference>
<dbReference type="InParanoid" id="A0A068UHE6"/>
<reference evidence="3" key="1">
    <citation type="journal article" date="2014" name="Science">
        <title>The coffee genome provides insight into the convergent evolution of caffeine biosynthesis.</title>
        <authorList>
            <person name="Denoeud F."/>
            <person name="Carretero-Paulet L."/>
            <person name="Dereeper A."/>
            <person name="Droc G."/>
            <person name="Guyot R."/>
            <person name="Pietrella M."/>
            <person name="Zheng C."/>
            <person name="Alberti A."/>
            <person name="Anthony F."/>
            <person name="Aprea G."/>
            <person name="Aury J.M."/>
            <person name="Bento P."/>
            <person name="Bernard M."/>
            <person name="Bocs S."/>
            <person name="Campa C."/>
            <person name="Cenci A."/>
            <person name="Combes M.C."/>
            <person name="Crouzillat D."/>
            <person name="Da Silva C."/>
            <person name="Daddiego L."/>
            <person name="De Bellis F."/>
            <person name="Dussert S."/>
            <person name="Garsmeur O."/>
            <person name="Gayraud T."/>
            <person name="Guignon V."/>
            <person name="Jahn K."/>
            <person name="Jamilloux V."/>
            <person name="Joet T."/>
            <person name="Labadie K."/>
            <person name="Lan T."/>
            <person name="Leclercq J."/>
            <person name="Lepelley M."/>
            <person name="Leroy T."/>
            <person name="Li L.T."/>
            <person name="Librado P."/>
            <person name="Lopez L."/>
            <person name="Munoz A."/>
            <person name="Noel B."/>
            <person name="Pallavicini A."/>
            <person name="Perrotta G."/>
            <person name="Poncet V."/>
            <person name="Pot D."/>
            <person name="Priyono X."/>
            <person name="Rigoreau M."/>
            <person name="Rouard M."/>
            <person name="Rozas J."/>
            <person name="Tranchant-Dubreuil C."/>
            <person name="VanBuren R."/>
            <person name="Zhang Q."/>
            <person name="Andrade A.C."/>
            <person name="Argout X."/>
            <person name="Bertrand B."/>
            <person name="de Kochko A."/>
            <person name="Graziosi G."/>
            <person name="Henry R.J."/>
            <person name="Jayarama X."/>
            <person name="Ming R."/>
            <person name="Nagai C."/>
            <person name="Rounsley S."/>
            <person name="Sankoff D."/>
            <person name="Giuliano G."/>
            <person name="Albert V.A."/>
            <person name="Wincker P."/>
            <person name="Lashermes P."/>
        </authorList>
    </citation>
    <scope>NUCLEOTIDE SEQUENCE [LARGE SCALE GENOMIC DNA]</scope>
    <source>
        <strain evidence="3">cv. DH200-94</strain>
    </source>
</reference>
<dbReference type="Proteomes" id="UP000295252">
    <property type="component" value="Chromosome III"/>
</dbReference>
<dbReference type="EMBL" id="HG739113">
    <property type="protein sequence ID" value="CDP07990.1"/>
    <property type="molecule type" value="Genomic_DNA"/>
</dbReference>
<protein>
    <recommendedName>
        <fullName evidence="1">Coenzyme Q-binding protein COQ10 START domain-containing protein</fullName>
    </recommendedName>
</protein>
<accession>A0A068UHE6</accession>
<dbReference type="PANTHER" id="PTHR34060:SF2">
    <property type="entry name" value="OS03G0837900 PROTEIN"/>
    <property type="match status" value="1"/>
</dbReference>
<gene>
    <name evidence="2" type="ORF">GSCOC_T00025555001</name>
</gene>
<dbReference type="SUPFAM" id="SSF55961">
    <property type="entry name" value="Bet v1-like"/>
    <property type="match status" value="1"/>
</dbReference>
<dbReference type="InterPro" id="IPR005031">
    <property type="entry name" value="COQ10_START"/>
</dbReference>
<dbReference type="PANTHER" id="PTHR34060">
    <property type="entry name" value="POLYKETIDE CYCLASE / DEHYDRASE AND LIPID TRANSPORT PROTEIN"/>
    <property type="match status" value="1"/>
</dbReference>
<evidence type="ECO:0000259" key="1">
    <source>
        <dbReference type="Pfam" id="PF03364"/>
    </source>
</evidence>
<dbReference type="InterPro" id="IPR023393">
    <property type="entry name" value="START-like_dom_sf"/>
</dbReference>
<name>A0A068UHE6_COFCA</name>
<sequence length="439" mass="50569">MANFKKCMIHGCSNGTSCYIRKKKWRIPYPHPGSWAVLDLQEFQNSVNDHELQFFMVDGDFKKFEGKWSVKSGKMSSKTTLSYELNVTPTFNFRSIFLESIISSDFPVNLQALASKAESSFKNSQNSLTDEAPPVITLANSFISTSSDVSGVTPDKSDFSTEELKEKLVKATLNPLSPATSELKSNWGVFGKVCKLDKPCMVDEVHLHRFDGLLENGGVHCCVIASITVKAPVREVWNILTEYGRFPESSEYSAWSRYFYKYESRRIWFRLYVPNLAISKIQSRENNKVRNLQVQTAGLLYVVLQVRVVLYLCEALEQESSFQQVEGDFDSFSRAIKESSYTVEIQCNQAHGRIQLMNLSLAYKHRKPKGYWDNLENLQEEISWFQKSWGMDPLFMPSRKLLSKQVAMILRMHWRSGEVFMKFHVFFHLRYGILTDKKA</sequence>
<dbReference type="Gramene" id="CDP07990">
    <property type="protein sequence ID" value="CDP07990"/>
    <property type="gene ID" value="GSCOC_T00025555001"/>
</dbReference>
<dbReference type="PhylomeDB" id="A0A068UHE6"/>
<organism evidence="2 3">
    <name type="scientific">Coffea canephora</name>
    <name type="common">Robusta coffee</name>
    <dbReference type="NCBI Taxonomy" id="49390"/>
    <lineage>
        <taxon>Eukaryota</taxon>
        <taxon>Viridiplantae</taxon>
        <taxon>Streptophyta</taxon>
        <taxon>Embryophyta</taxon>
        <taxon>Tracheophyta</taxon>
        <taxon>Spermatophyta</taxon>
        <taxon>Magnoliopsida</taxon>
        <taxon>eudicotyledons</taxon>
        <taxon>Gunneridae</taxon>
        <taxon>Pentapetalae</taxon>
        <taxon>asterids</taxon>
        <taxon>lamiids</taxon>
        <taxon>Gentianales</taxon>
        <taxon>Rubiaceae</taxon>
        <taxon>Ixoroideae</taxon>
        <taxon>Gardenieae complex</taxon>
        <taxon>Bertiereae - Coffeeae clade</taxon>
        <taxon>Coffeeae</taxon>
        <taxon>Coffea</taxon>
    </lineage>
</organism>
<keyword evidence="3" id="KW-1185">Reference proteome</keyword>
<dbReference type="STRING" id="49390.A0A068UHE6"/>
<dbReference type="OrthoDB" id="2779at2759"/>
<dbReference type="GO" id="GO:0042548">
    <property type="term" value="P:regulation of photosynthesis, light reaction"/>
    <property type="evidence" value="ECO:0007669"/>
    <property type="project" value="TreeGrafter"/>
</dbReference>
<evidence type="ECO:0000313" key="3">
    <source>
        <dbReference type="Proteomes" id="UP000295252"/>
    </source>
</evidence>
<evidence type="ECO:0000313" key="2">
    <source>
        <dbReference type="EMBL" id="CDP07990.1"/>
    </source>
</evidence>
<dbReference type="AlphaFoldDB" id="A0A068UHE6"/>
<proteinExistence type="predicted"/>
<feature type="domain" description="Coenzyme Q-binding protein COQ10 START" evidence="1">
    <location>
        <begin position="49"/>
        <end position="113"/>
    </location>
</feature>
<dbReference type="OMA" id="SSEYSAW"/>